<feature type="domain" description="NAD-dependent epimerase/dehydratase" evidence="3">
    <location>
        <begin position="7"/>
        <end position="267"/>
    </location>
</feature>
<comment type="similarity">
    <text evidence="2">Belongs to the NAD(P)-dependent epimerase/dehydratase family.</text>
</comment>
<evidence type="ECO:0000313" key="4">
    <source>
        <dbReference type="EMBL" id="MBK0394063.1"/>
    </source>
</evidence>
<dbReference type="PANTHER" id="PTHR43000">
    <property type="entry name" value="DTDP-D-GLUCOSE 4,6-DEHYDRATASE-RELATED"/>
    <property type="match status" value="1"/>
</dbReference>
<reference evidence="4" key="1">
    <citation type="submission" date="2020-12" db="EMBL/GenBank/DDBJ databases">
        <title>Ramlibacter sp. nov., isolated from a freshwater alga, Cryptomonas.</title>
        <authorList>
            <person name="Kim H.M."/>
            <person name="Jeon C.O."/>
        </authorList>
    </citation>
    <scope>NUCLEOTIDE SEQUENCE</scope>
    <source>
        <strain evidence="4">CrO1</strain>
    </source>
</reference>
<evidence type="ECO:0000259" key="3">
    <source>
        <dbReference type="Pfam" id="PF01370"/>
    </source>
</evidence>
<comment type="caution">
    <text evidence="4">The sequence shown here is derived from an EMBL/GenBank/DDBJ whole genome shotgun (WGS) entry which is preliminary data.</text>
</comment>
<protein>
    <submittedName>
        <fullName evidence="4">NAD-dependent epimerase/dehydratase family protein</fullName>
    </submittedName>
</protein>
<comment type="pathway">
    <text evidence="1">Bacterial outer membrane biogenesis; LPS O-antigen biosynthesis.</text>
</comment>
<evidence type="ECO:0000313" key="5">
    <source>
        <dbReference type="Proteomes" id="UP000617041"/>
    </source>
</evidence>
<dbReference type="Gene3D" id="3.40.50.720">
    <property type="entry name" value="NAD(P)-binding Rossmann-like Domain"/>
    <property type="match status" value="1"/>
</dbReference>
<evidence type="ECO:0000256" key="1">
    <source>
        <dbReference type="ARBA" id="ARBA00005125"/>
    </source>
</evidence>
<keyword evidence="5" id="KW-1185">Reference proteome</keyword>
<dbReference type="InterPro" id="IPR036291">
    <property type="entry name" value="NAD(P)-bd_dom_sf"/>
</dbReference>
<dbReference type="RefSeq" id="WP_200789026.1">
    <property type="nucleotide sequence ID" value="NZ_JAEDAO010000001.1"/>
</dbReference>
<dbReference type="SUPFAM" id="SSF51735">
    <property type="entry name" value="NAD(P)-binding Rossmann-fold domains"/>
    <property type="match status" value="1"/>
</dbReference>
<organism evidence="4 5">
    <name type="scientific">Ramlibacter algicola</name>
    <dbReference type="NCBI Taxonomy" id="2795217"/>
    <lineage>
        <taxon>Bacteria</taxon>
        <taxon>Pseudomonadati</taxon>
        <taxon>Pseudomonadota</taxon>
        <taxon>Betaproteobacteria</taxon>
        <taxon>Burkholderiales</taxon>
        <taxon>Comamonadaceae</taxon>
        <taxon>Ramlibacter</taxon>
    </lineage>
</organism>
<proteinExistence type="inferred from homology"/>
<dbReference type="Pfam" id="PF01370">
    <property type="entry name" value="Epimerase"/>
    <property type="match status" value="1"/>
</dbReference>
<dbReference type="InterPro" id="IPR001509">
    <property type="entry name" value="Epimerase_deHydtase"/>
</dbReference>
<dbReference type="AlphaFoldDB" id="A0A934Q2R4"/>
<dbReference type="Proteomes" id="UP000617041">
    <property type="component" value="Unassembled WGS sequence"/>
</dbReference>
<gene>
    <name evidence="4" type="ORF">I8E28_15790</name>
</gene>
<accession>A0A934Q2R4</accession>
<sequence>MSEQLTLITGGAGFIGCNLAHRLLSSGRKVRVLDNLTRPGVELNLQWLREQHGDRVQVVIADIRDEKAVTQAVAGTTQVFHFAAQVAVTTSLDLPREDFLVNAQGTLNVLEAARARPVPPFVLMTSTNKVYGGLGDLQLQCLDQHYQPTDLAIRARGVSEARPLDFHSPYGCSKGAADQYVLDYARSYGLLTMVFRMSCIYGPRQFGTEDQGWVAHFILRAQRGEAITLYGDGKQVRDILFIDDLVNAFLLAEQHAEQLAGRAFNIGGGPANTISLLDLLDRIEALSGRRPATSFDAWRTGDQRYYVSDTRAYEHATGWRARVRASEGIARLYEWLLVHRRPQPAPLHAVH</sequence>
<evidence type="ECO:0000256" key="2">
    <source>
        <dbReference type="ARBA" id="ARBA00007637"/>
    </source>
</evidence>
<name>A0A934Q2R4_9BURK</name>
<dbReference type="EMBL" id="JAEDAO010000001">
    <property type="protein sequence ID" value="MBK0394063.1"/>
    <property type="molecule type" value="Genomic_DNA"/>
</dbReference>